<keyword evidence="2" id="KW-0238">DNA-binding</keyword>
<sequence>MPGDIPPGRDPVLAQRVVHPANHDARTQRALERIAVEDADALNVEDLAEVAGLYRDPFLRAFRASMGESPTRYLQGYRLERAAERLRQGQAASVLTTAHMCGFGDPAASPGPSVPALAARPASTARHGREGRQEFVNPSCLEVLRESPHLAERWWDRRCA</sequence>
<dbReference type="Pfam" id="PF12833">
    <property type="entry name" value="HTH_18"/>
    <property type="match status" value="1"/>
</dbReference>
<dbReference type="SMART" id="SM00342">
    <property type="entry name" value="HTH_ARAC"/>
    <property type="match status" value="1"/>
</dbReference>
<proteinExistence type="predicted"/>
<evidence type="ECO:0000256" key="3">
    <source>
        <dbReference type="ARBA" id="ARBA00023163"/>
    </source>
</evidence>
<dbReference type="EMBL" id="BTTX01000006">
    <property type="protein sequence ID" value="GMU09567.1"/>
    <property type="molecule type" value="Genomic_DNA"/>
</dbReference>
<dbReference type="Proteomes" id="UP001342631">
    <property type="component" value="Unassembled WGS sequence"/>
</dbReference>
<dbReference type="SUPFAM" id="SSF46689">
    <property type="entry name" value="Homeodomain-like"/>
    <property type="match status" value="1"/>
</dbReference>
<evidence type="ECO:0000313" key="6">
    <source>
        <dbReference type="EMBL" id="GMU09567.1"/>
    </source>
</evidence>
<feature type="domain" description="HTH araC/xylS-type" evidence="5">
    <location>
        <begin position="28"/>
        <end position="107"/>
    </location>
</feature>
<accession>A0ABQ6QZU5</accession>
<evidence type="ECO:0000259" key="5">
    <source>
        <dbReference type="PROSITE" id="PS01124"/>
    </source>
</evidence>
<evidence type="ECO:0000256" key="1">
    <source>
        <dbReference type="ARBA" id="ARBA00023015"/>
    </source>
</evidence>
<dbReference type="Gene3D" id="1.10.10.60">
    <property type="entry name" value="Homeodomain-like"/>
    <property type="match status" value="1"/>
</dbReference>
<name>A0ABQ6QZU5_9BACT</name>
<dbReference type="PANTHER" id="PTHR46796:SF13">
    <property type="entry name" value="HTH-TYPE TRANSCRIPTIONAL ACTIVATOR RHAS"/>
    <property type="match status" value="1"/>
</dbReference>
<reference evidence="6 7" key="1">
    <citation type="journal article" date="2024" name="Arch. Microbiol.">
        <title>Corallococcus caeni sp. nov., a novel myxobacterium isolated from activated sludge.</title>
        <authorList>
            <person name="Tomita S."/>
            <person name="Nakai R."/>
            <person name="Kuroda K."/>
            <person name="Kurashita H."/>
            <person name="Hatamoto M."/>
            <person name="Yamaguchi T."/>
            <person name="Narihiro T."/>
        </authorList>
    </citation>
    <scope>NUCLEOTIDE SEQUENCE [LARGE SCALE GENOMIC DNA]</scope>
    <source>
        <strain evidence="6 7">NO1</strain>
    </source>
</reference>
<keyword evidence="3" id="KW-0804">Transcription</keyword>
<evidence type="ECO:0000256" key="4">
    <source>
        <dbReference type="SAM" id="MobiDB-lite"/>
    </source>
</evidence>
<dbReference type="PROSITE" id="PS01124">
    <property type="entry name" value="HTH_ARAC_FAMILY_2"/>
    <property type="match status" value="1"/>
</dbReference>
<evidence type="ECO:0000313" key="7">
    <source>
        <dbReference type="Proteomes" id="UP001342631"/>
    </source>
</evidence>
<dbReference type="InterPro" id="IPR018060">
    <property type="entry name" value="HTH_AraC"/>
</dbReference>
<keyword evidence="1" id="KW-0805">Transcription regulation</keyword>
<dbReference type="PANTHER" id="PTHR46796">
    <property type="entry name" value="HTH-TYPE TRANSCRIPTIONAL ACTIVATOR RHAS-RELATED"/>
    <property type="match status" value="1"/>
</dbReference>
<gene>
    <name evidence="6" type="ORF">ASNO1_58210</name>
</gene>
<comment type="caution">
    <text evidence="6">The sequence shown here is derived from an EMBL/GenBank/DDBJ whole genome shotgun (WGS) entry which is preliminary data.</text>
</comment>
<dbReference type="InterPro" id="IPR009057">
    <property type="entry name" value="Homeodomain-like_sf"/>
</dbReference>
<protein>
    <recommendedName>
        <fullName evidence="5">HTH araC/xylS-type domain-containing protein</fullName>
    </recommendedName>
</protein>
<feature type="region of interest" description="Disordered" evidence="4">
    <location>
        <begin position="109"/>
        <end position="131"/>
    </location>
</feature>
<organism evidence="6 7">
    <name type="scientific">Corallococcus caeni</name>
    <dbReference type="NCBI Taxonomy" id="3082388"/>
    <lineage>
        <taxon>Bacteria</taxon>
        <taxon>Pseudomonadati</taxon>
        <taxon>Myxococcota</taxon>
        <taxon>Myxococcia</taxon>
        <taxon>Myxococcales</taxon>
        <taxon>Cystobacterineae</taxon>
        <taxon>Myxococcaceae</taxon>
        <taxon>Corallococcus</taxon>
    </lineage>
</organism>
<dbReference type="InterPro" id="IPR050204">
    <property type="entry name" value="AraC_XylS_family_regulators"/>
</dbReference>
<dbReference type="RefSeq" id="WP_338280597.1">
    <property type="nucleotide sequence ID" value="NZ_BTTX01000006.1"/>
</dbReference>
<keyword evidence="7" id="KW-1185">Reference proteome</keyword>
<evidence type="ECO:0000256" key="2">
    <source>
        <dbReference type="ARBA" id="ARBA00023125"/>
    </source>
</evidence>